<organism evidence="1 2">
    <name type="scientific">Cirrhinus mrigala</name>
    <name type="common">Mrigala</name>
    <dbReference type="NCBI Taxonomy" id="683832"/>
    <lineage>
        <taxon>Eukaryota</taxon>
        <taxon>Metazoa</taxon>
        <taxon>Chordata</taxon>
        <taxon>Craniata</taxon>
        <taxon>Vertebrata</taxon>
        <taxon>Euteleostomi</taxon>
        <taxon>Actinopterygii</taxon>
        <taxon>Neopterygii</taxon>
        <taxon>Teleostei</taxon>
        <taxon>Ostariophysi</taxon>
        <taxon>Cypriniformes</taxon>
        <taxon>Cyprinidae</taxon>
        <taxon>Labeoninae</taxon>
        <taxon>Labeonini</taxon>
        <taxon>Cirrhinus</taxon>
    </lineage>
</organism>
<evidence type="ECO:0000313" key="2">
    <source>
        <dbReference type="Proteomes" id="UP001529510"/>
    </source>
</evidence>
<dbReference type="Proteomes" id="UP001529510">
    <property type="component" value="Unassembled WGS sequence"/>
</dbReference>
<feature type="non-terminal residue" evidence="1">
    <location>
        <position position="1"/>
    </location>
</feature>
<protein>
    <submittedName>
        <fullName evidence="1">Uncharacterized protein</fullName>
    </submittedName>
</protein>
<evidence type="ECO:0000313" key="1">
    <source>
        <dbReference type="EMBL" id="KAL0165893.1"/>
    </source>
</evidence>
<keyword evidence="2" id="KW-1185">Reference proteome</keyword>
<reference evidence="1 2" key="1">
    <citation type="submission" date="2024-05" db="EMBL/GenBank/DDBJ databases">
        <title>Genome sequencing and assembly of Indian major carp, Cirrhinus mrigala (Hamilton, 1822).</title>
        <authorList>
            <person name="Mohindra V."/>
            <person name="Chowdhury L.M."/>
            <person name="Lal K."/>
            <person name="Jena J.K."/>
        </authorList>
    </citation>
    <scope>NUCLEOTIDE SEQUENCE [LARGE SCALE GENOMIC DNA]</scope>
    <source>
        <strain evidence="1">CM1030</strain>
        <tissue evidence="1">Blood</tissue>
    </source>
</reference>
<dbReference type="AlphaFoldDB" id="A0ABD0NVK6"/>
<accession>A0ABD0NVK6</accession>
<name>A0ABD0NVK6_CIRMR</name>
<gene>
    <name evidence="1" type="ORF">M9458_037737</name>
</gene>
<proteinExistence type="predicted"/>
<comment type="caution">
    <text evidence="1">The sequence shown here is derived from an EMBL/GenBank/DDBJ whole genome shotgun (WGS) entry which is preliminary data.</text>
</comment>
<dbReference type="EMBL" id="JAMKFB020000019">
    <property type="protein sequence ID" value="KAL0165893.1"/>
    <property type="molecule type" value="Genomic_DNA"/>
</dbReference>
<sequence>WKDGVLEVSASMQTLCLRHHARSCGGIRMPILQTPEYVQSFTHSLLQGAAHGFRLDTEGHKTYCVLGETQQGNDVCSGAEFPAHSET</sequence>
<feature type="non-terminal residue" evidence="1">
    <location>
        <position position="87"/>
    </location>
</feature>